<dbReference type="PANTHER" id="PTHR10707">
    <property type="entry name" value="CYTOCHROME C OXIDASE SUBUNIT IV"/>
    <property type="match status" value="1"/>
</dbReference>
<dbReference type="GO" id="GO:0006123">
    <property type="term" value="P:mitochondrial electron transport, cytochrome c to oxygen"/>
    <property type="evidence" value="ECO:0007669"/>
    <property type="project" value="InterPro"/>
</dbReference>
<evidence type="ECO:0000256" key="1">
    <source>
        <dbReference type="ARBA" id="ARBA00004434"/>
    </source>
</evidence>
<keyword evidence="5" id="KW-0809">Transit peptide</keyword>
<organism evidence="11 12">
    <name type="scientific">Cinara cedri</name>
    <dbReference type="NCBI Taxonomy" id="506608"/>
    <lineage>
        <taxon>Eukaryota</taxon>
        <taxon>Metazoa</taxon>
        <taxon>Ecdysozoa</taxon>
        <taxon>Arthropoda</taxon>
        <taxon>Hexapoda</taxon>
        <taxon>Insecta</taxon>
        <taxon>Pterygota</taxon>
        <taxon>Neoptera</taxon>
        <taxon>Paraneoptera</taxon>
        <taxon>Hemiptera</taxon>
        <taxon>Sternorrhyncha</taxon>
        <taxon>Aphidomorpha</taxon>
        <taxon>Aphidoidea</taxon>
        <taxon>Aphididae</taxon>
        <taxon>Lachninae</taxon>
        <taxon>Cinara</taxon>
    </lineage>
</organism>
<dbReference type="GO" id="GO:0045277">
    <property type="term" value="C:respiratory chain complex IV"/>
    <property type="evidence" value="ECO:0007669"/>
    <property type="project" value="InterPro"/>
</dbReference>
<feature type="transmembrane region" description="Helical" evidence="10">
    <location>
        <begin position="134"/>
        <end position="152"/>
    </location>
</feature>
<comment type="subunit">
    <text evidence="10">Component of the cytochrome c oxidase (complex IV, CIV), a multisubunit enzyme composed of 14 subunits.</text>
</comment>
<proteinExistence type="inferred from homology"/>
<dbReference type="PANTHER" id="PTHR10707:SF10">
    <property type="entry name" value="CYTOCHROME C OXIDASE SUBUNIT 4"/>
    <property type="match status" value="1"/>
</dbReference>
<gene>
    <name evidence="11" type="ORF">CINCED_3A021510</name>
</gene>
<dbReference type="Pfam" id="PF02936">
    <property type="entry name" value="COX4"/>
    <property type="match status" value="1"/>
</dbReference>
<dbReference type="InterPro" id="IPR004203">
    <property type="entry name" value="Cyt_c_oxidase_su4_fam"/>
</dbReference>
<keyword evidence="12" id="KW-1185">Reference proteome</keyword>
<evidence type="ECO:0000256" key="10">
    <source>
        <dbReference type="RuleBase" id="RU367145"/>
    </source>
</evidence>
<dbReference type="SUPFAM" id="SSF81406">
    <property type="entry name" value="Mitochondrial cytochrome c oxidase subunit IV"/>
    <property type="match status" value="1"/>
</dbReference>
<keyword evidence="6 10" id="KW-1133">Transmembrane helix</keyword>
<dbReference type="Proteomes" id="UP000325440">
    <property type="component" value="Unassembled WGS sequence"/>
</dbReference>
<dbReference type="CDD" id="cd00922">
    <property type="entry name" value="Cyt_c_Oxidase_IV"/>
    <property type="match status" value="1"/>
</dbReference>
<keyword evidence="3 10" id="KW-0812">Transmembrane</keyword>
<dbReference type="GO" id="GO:0005743">
    <property type="term" value="C:mitochondrial inner membrane"/>
    <property type="evidence" value="ECO:0007669"/>
    <property type="project" value="UniProtKB-SubCell"/>
</dbReference>
<dbReference type="OrthoDB" id="186013at2759"/>
<evidence type="ECO:0000313" key="12">
    <source>
        <dbReference type="Proteomes" id="UP000325440"/>
    </source>
</evidence>
<dbReference type="EMBL" id="CABPRJ010000003">
    <property type="protein sequence ID" value="VVC24474.1"/>
    <property type="molecule type" value="Genomic_DNA"/>
</dbReference>
<evidence type="ECO:0000256" key="9">
    <source>
        <dbReference type="ARBA" id="ARBA00023136"/>
    </source>
</evidence>
<evidence type="ECO:0000256" key="4">
    <source>
        <dbReference type="ARBA" id="ARBA00022792"/>
    </source>
</evidence>
<keyword evidence="9 10" id="KW-0472">Membrane</keyword>
<protein>
    <recommendedName>
        <fullName evidence="10">Cytochrome c oxidase subunit 4</fullName>
    </recommendedName>
</protein>
<accession>A0A5E4LY57</accession>
<dbReference type="AlphaFoldDB" id="A0A5E4LY57"/>
<comment type="subcellular location">
    <subcellularLocation>
        <location evidence="1 10">Mitochondrion inner membrane</location>
        <topology evidence="1 10">Single-pass membrane protein</topology>
    </subcellularLocation>
</comment>
<keyword evidence="7" id="KW-0560">Oxidoreductase</keyword>
<dbReference type="InterPro" id="IPR036639">
    <property type="entry name" value="Cyt_c_oxidase_su4_sf"/>
</dbReference>
<dbReference type="UniPathway" id="UPA00705"/>
<reference evidence="11 12" key="1">
    <citation type="submission" date="2019-08" db="EMBL/GenBank/DDBJ databases">
        <authorList>
            <person name="Alioto T."/>
            <person name="Alioto T."/>
            <person name="Gomez Garrido J."/>
        </authorList>
    </citation>
    <scope>NUCLEOTIDE SEQUENCE [LARGE SCALE GENOMIC DNA]</scope>
</reference>
<evidence type="ECO:0000256" key="3">
    <source>
        <dbReference type="ARBA" id="ARBA00022692"/>
    </source>
</evidence>
<keyword evidence="4 10" id="KW-0999">Mitochondrion inner membrane</keyword>
<evidence type="ECO:0000256" key="2">
    <source>
        <dbReference type="ARBA" id="ARBA00008135"/>
    </source>
</evidence>
<evidence type="ECO:0000256" key="8">
    <source>
        <dbReference type="ARBA" id="ARBA00023128"/>
    </source>
</evidence>
<evidence type="ECO:0000256" key="5">
    <source>
        <dbReference type="ARBA" id="ARBA00022946"/>
    </source>
</evidence>
<dbReference type="PRINTS" id="PR01873">
    <property type="entry name" value="CYTCOXIDASE4"/>
</dbReference>
<keyword evidence="8 10" id="KW-0496">Mitochondrion</keyword>
<dbReference type="InterPro" id="IPR013288">
    <property type="entry name" value="Cyt_c_oxidase_su4"/>
</dbReference>
<dbReference type="GO" id="GO:0016491">
    <property type="term" value="F:oxidoreductase activity"/>
    <property type="evidence" value="ECO:0007669"/>
    <property type="project" value="UniProtKB-KW"/>
</dbReference>
<dbReference type="Gene3D" id="1.10.442.10">
    <property type="entry name" value="Cytochrome c oxidase subunit IV"/>
    <property type="match status" value="1"/>
</dbReference>
<evidence type="ECO:0000256" key="6">
    <source>
        <dbReference type="ARBA" id="ARBA00022989"/>
    </source>
</evidence>
<comment type="function">
    <text evidence="10">Component of the cytochrome c oxidase, the last enzyme in the mitochondrial electron transport chain which drives oxidative phosphorylation.</text>
</comment>
<comment type="similarity">
    <text evidence="2 10">Belongs to the cytochrome c oxidase IV family.</text>
</comment>
<name>A0A5E4LY57_9HEMI</name>
<dbReference type="FunFam" id="1.10.442.10:FF:000001">
    <property type="entry name" value="Cytochrome c oxidase subunit 4 isoform 1"/>
    <property type="match status" value="1"/>
</dbReference>
<comment type="pathway">
    <text evidence="10">Energy metabolism; oxidative phosphorylation.</text>
</comment>
<sequence>MLQMYSRSVVRSLLARQLAYKQLAANSSTTAAAVFQDKPKAPVQGVMQVLEDKIVGRDIVGYGINGEPQYFDNITYPFPSVRFGKNTPEVLALREKEKGDWKKLTLEEKKKLYRASFCQTLIEAETPTGEWKAIFGWVMVWTSVAILSFVGVRKFLTNTADDPSLSLESRQAQLKRMIDLRVDPIDGLSSKWDYDNNTWKK</sequence>
<evidence type="ECO:0000313" key="11">
    <source>
        <dbReference type="EMBL" id="VVC24474.1"/>
    </source>
</evidence>
<evidence type="ECO:0000256" key="7">
    <source>
        <dbReference type="ARBA" id="ARBA00023002"/>
    </source>
</evidence>